<keyword evidence="3" id="KW-1185">Reference proteome</keyword>
<dbReference type="RefSeq" id="WP_150438275.1">
    <property type="nucleotide sequence ID" value="NZ_VYKL01000005.1"/>
</dbReference>
<dbReference type="EMBL" id="VYKL01000005">
    <property type="protein sequence ID" value="KAA9031192.1"/>
    <property type="molecule type" value="Genomic_DNA"/>
</dbReference>
<protein>
    <submittedName>
        <fullName evidence="2">DNA-binding anti-repressor SinI</fullName>
    </submittedName>
</protein>
<dbReference type="InterPro" id="IPR036281">
    <property type="entry name" value="SinR/SinI_dimer_dom_sf"/>
</dbReference>
<dbReference type="Proteomes" id="UP000326671">
    <property type="component" value="Unassembled WGS sequence"/>
</dbReference>
<evidence type="ECO:0000313" key="2">
    <source>
        <dbReference type="EMBL" id="KAA9031192.1"/>
    </source>
</evidence>
<organism evidence="2 3">
    <name type="scientific">Niallia endozanthoxylica</name>
    <dbReference type="NCBI Taxonomy" id="2036016"/>
    <lineage>
        <taxon>Bacteria</taxon>
        <taxon>Bacillati</taxon>
        <taxon>Bacillota</taxon>
        <taxon>Bacilli</taxon>
        <taxon>Bacillales</taxon>
        <taxon>Bacillaceae</taxon>
        <taxon>Niallia</taxon>
    </lineage>
</organism>
<dbReference type="GO" id="GO:0006355">
    <property type="term" value="P:regulation of DNA-templated transcription"/>
    <property type="evidence" value="ECO:0007669"/>
    <property type="project" value="InterPro"/>
</dbReference>
<sequence>MSEGKEQNTKYDIEWIQLMTEAKSLGIDIEEIRDFLHNQIHR</sequence>
<comment type="caution">
    <text evidence="2">The sequence shown here is derived from an EMBL/GenBank/DDBJ whole genome shotgun (WGS) entry which is preliminary data.</text>
</comment>
<dbReference type="GO" id="GO:0003677">
    <property type="term" value="F:DNA binding"/>
    <property type="evidence" value="ECO:0007669"/>
    <property type="project" value="UniProtKB-KW"/>
</dbReference>
<dbReference type="AlphaFoldDB" id="A0A5J5I6F4"/>
<gene>
    <name evidence="2" type="primary">sinI</name>
    <name evidence="2" type="ORF">F4V44_01820</name>
</gene>
<name>A0A5J5I6F4_9BACI</name>
<dbReference type="OrthoDB" id="2721940at2"/>
<keyword evidence="2" id="KW-0238">DNA-binding</keyword>
<accession>A0A5J5I6F4</accession>
<feature type="domain" description="Sin" evidence="1">
    <location>
        <begin position="2"/>
        <end position="40"/>
    </location>
</feature>
<dbReference type="PROSITE" id="PS51500">
    <property type="entry name" value="SIN"/>
    <property type="match status" value="1"/>
</dbReference>
<proteinExistence type="predicted"/>
<dbReference type="SUPFAM" id="SSF47406">
    <property type="entry name" value="SinR repressor dimerisation domain-like"/>
    <property type="match status" value="1"/>
</dbReference>
<dbReference type="GO" id="GO:0046983">
    <property type="term" value="F:protein dimerization activity"/>
    <property type="evidence" value="ECO:0007669"/>
    <property type="project" value="InterPro"/>
</dbReference>
<dbReference type="InterPro" id="IPR010981">
    <property type="entry name" value="SinR/SinI_dimer_dom"/>
</dbReference>
<dbReference type="Pfam" id="PF08671">
    <property type="entry name" value="SinI"/>
    <property type="match status" value="1"/>
</dbReference>
<reference evidence="2 3" key="1">
    <citation type="submission" date="2019-09" db="EMBL/GenBank/DDBJ databases">
        <title>Whole genome sequences of isolates from the Mars Exploration Rovers.</title>
        <authorList>
            <person name="Seuylemezian A."/>
            <person name="Vaishampayan P."/>
        </authorList>
    </citation>
    <scope>NUCLEOTIDE SEQUENCE [LARGE SCALE GENOMIC DNA]</scope>
    <source>
        <strain evidence="2 3">MER_TA_151</strain>
    </source>
</reference>
<evidence type="ECO:0000259" key="1">
    <source>
        <dbReference type="PROSITE" id="PS51500"/>
    </source>
</evidence>
<evidence type="ECO:0000313" key="3">
    <source>
        <dbReference type="Proteomes" id="UP000326671"/>
    </source>
</evidence>